<dbReference type="EC" id="1.3.1.2" evidence="3"/>
<dbReference type="Gene3D" id="3.20.20.70">
    <property type="entry name" value="Aldolase class I"/>
    <property type="match status" value="1"/>
</dbReference>
<accession>A0A160VGD7</accession>
<proteinExistence type="predicted"/>
<evidence type="ECO:0000256" key="1">
    <source>
        <dbReference type="ARBA" id="ARBA00023002"/>
    </source>
</evidence>
<dbReference type="GO" id="GO:0006212">
    <property type="term" value="P:uracil catabolic process"/>
    <property type="evidence" value="ECO:0007669"/>
    <property type="project" value="TreeGrafter"/>
</dbReference>
<dbReference type="GO" id="GO:0005737">
    <property type="term" value="C:cytoplasm"/>
    <property type="evidence" value="ECO:0007669"/>
    <property type="project" value="InterPro"/>
</dbReference>
<evidence type="ECO:0000259" key="2">
    <source>
        <dbReference type="Pfam" id="PF01180"/>
    </source>
</evidence>
<dbReference type="InterPro" id="IPR013785">
    <property type="entry name" value="Aldolase_TIM"/>
</dbReference>
<reference evidence="3" key="1">
    <citation type="submission" date="2015-10" db="EMBL/GenBank/DDBJ databases">
        <authorList>
            <person name="Gilbert D.G."/>
        </authorList>
    </citation>
    <scope>NUCLEOTIDE SEQUENCE</scope>
</reference>
<dbReference type="PANTHER" id="PTHR43073">
    <property type="entry name" value="DIHYDROPYRIMIDINE DEHYDROGENASE [NADP(+)]"/>
    <property type="match status" value="1"/>
</dbReference>
<dbReference type="FunFam" id="3.20.20.70:FF:000027">
    <property type="entry name" value="Dihydropyrimidine dehydrogenase [NADP(+)]"/>
    <property type="match status" value="1"/>
</dbReference>
<keyword evidence="1 3" id="KW-0560">Oxidoreductase</keyword>
<dbReference type="EMBL" id="FAXC01000169">
    <property type="protein sequence ID" value="CUV09059.1"/>
    <property type="molecule type" value="Genomic_DNA"/>
</dbReference>
<gene>
    <name evidence="3" type="ORF">MGWOODY_Mmi2223</name>
</gene>
<evidence type="ECO:0000313" key="3">
    <source>
        <dbReference type="EMBL" id="CUV09059.1"/>
    </source>
</evidence>
<protein>
    <submittedName>
        <fullName evidence="3">Dihydropyrimidine dehydrogenase [NADP+]</fullName>
        <ecNumber evidence="3">1.3.1.2</ecNumber>
    </submittedName>
</protein>
<dbReference type="NCBIfam" id="NF006183">
    <property type="entry name" value="PRK08318.1"/>
    <property type="match status" value="1"/>
</dbReference>
<dbReference type="SUPFAM" id="SSF51395">
    <property type="entry name" value="FMN-linked oxidoreductases"/>
    <property type="match status" value="1"/>
</dbReference>
<dbReference type="PANTHER" id="PTHR43073:SF2">
    <property type="entry name" value="DIHYDROPYRIMIDINE DEHYDROGENASE [NADP(+)]"/>
    <property type="match status" value="1"/>
</dbReference>
<dbReference type="CDD" id="cd02940">
    <property type="entry name" value="DHPD_FMN"/>
    <property type="match status" value="1"/>
</dbReference>
<dbReference type="GO" id="GO:0017113">
    <property type="term" value="F:dihydropyrimidine dehydrogenase (NADP+) activity"/>
    <property type="evidence" value="ECO:0007669"/>
    <property type="project" value="UniProtKB-EC"/>
</dbReference>
<feature type="domain" description="Dihydroorotate dehydrogenase catalytic" evidence="2">
    <location>
        <begin position="6"/>
        <end position="304"/>
    </location>
</feature>
<dbReference type="GO" id="GO:0006210">
    <property type="term" value="P:thymine catabolic process"/>
    <property type="evidence" value="ECO:0007669"/>
    <property type="project" value="TreeGrafter"/>
</dbReference>
<dbReference type="InterPro" id="IPR005720">
    <property type="entry name" value="Dihydroorotate_DH_cat"/>
</dbReference>
<organism evidence="3">
    <name type="scientific">hydrothermal vent metagenome</name>
    <dbReference type="NCBI Taxonomy" id="652676"/>
    <lineage>
        <taxon>unclassified sequences</taxon>
        <taxon>metagenomes</taxon>
        <taxon>ecological metagenomes</taxon>
    </lineage>
</organism>
<dbReference type="AlphaFoldDB" id="A0A160VGD7"/>
<name>A0A160VGD7_9ZZZZ</name>
<dbReference type="Pfam" id="PF01180">
    <property type="entry name" value="DHO_dh"/>
    <property type="match status" value="1"/>
</dbReference>
<dbReference type="GO" id="GO:0050661">
    <property type="term" value="F:NADP binding"/>
    <property type="evidence" value="ECO:0007669"/>
    <property type="project" value="TreeGrafter"/>
</dbReference>
<dbReference type="GO" id="GO:0002058">
    <property type="term" value="F:uracil binding"/>
    <property type="evidence" value="ECO:0007669"/>
    <property type="project" value="TreeGrafter"/>
</dbReference>
<sequence>MADISIEVNGIKFSNPFVIGSGPPSTNSKTIIKAFDNGWGGVSAKTVSLTETPVINVAPRYGKLKTPSGDIIGFENIELISDRTLEVWLDEFKEIKDVHPDKVLIASIMEKYTKDSWQELVGRIAETGVDIFELNFSCPHGHPEEGMGAAMGQNPDMAREVTGWVAEVTNLPIWAKMTPDILDITEPAKASMEGGASGVAAINTIPSILNIDLETLAPMPTVEGHSTPGGYSYYAVKPIALRMVSQIGRGVPDAEISGIGGVVSSREAIEFILMGSSTVQVCTGVMLQGYEMVEEMCEGLSNFMDKHGFKTVREFVGHSLQYLTTHHDLAEKRLVKKTDALGVNRDNNWTGDIKKETDELVSK</sequence>